<dbReference type="EMBL" id="SKBN01000079">
    <property type="protein sequence ID" value="TGJ83944.1"/>
    <property type="molecule type" value="Genomic_DNA"/>
</dbReference>
<comment type="caution">
    <text evidence="1">The sequence shown here is derived from an EMBL/GenBank/DDBJ whole genome shotgun (WGS) entry which is preliminary data.</text>
</comment>
<accession>A0A4Z0YJB1</accession>
<proteinExistence type="predicted"/>
<evidence type="ECO:0000313" key="1">
    <source>
        <dbReference type="EMBL" id="TGJ83944.1"/>
    </source>
</evidence>
<reference evidence="1 2" key="1">
    <citation type="submission" date="2019-03" db="EMBL/GenBank/DDBJ databases">
        <title>Draft genome sequence of Xylaria hypoxylon DSM 108379, a ubiquitous saprotrophic-parasitic fungi on hardwood.</title>
        <authorList>
            <person name="Buettner E."/>
            <person name="Leonhardt S."/>
            <person name="Gebauer A.M."/>
            <person name="Liers C."/>
            <person name="Hofrichter M."/>
            <person name="Kellner H."/>
        </authorList>
    </citation>
    <scope>NUCLEOTIDE SEQUENCE [LARGE SCALE GENOMIC DNA]</scope>
    <source>
        <strain evidence="1 2">DSM 108379</strain>
    </source>
</reference>
<dbReference type="AlphaFoldDB" id="A0A4Z0YJB1"/>
<keyword evidence="2" id="KW-1185">Reference proteome</keyword>
<gene>
    <name evidence="1" type="ORF">E0Z10_g4798</name>
</gene>
<dbReference type="Proteomes" id="UP000297716">
    <property type="component" value="Unassembled WGS sequence"/>
</dbReference>
<dbReference type="OrthoDB" id="4710221at2759"/>
<name>A0A4Z0YJB1_9PEZI</name>
<protein>
    <submittedName>
        <fullName evidence="1">Uncharacterized protein</fullName>
    </submittedName>
</protein>
<organism evidence="1 2">
    <name type="scientific">Xylaria hypoxylon</name>
    <dbReference type="NCBI Taxonomy" id="37992"/>
    <lineage>
        <taxon>Eukaryota</taxon>
        <taxon>Fungi</taxon>
        <taxon>Dikarya</taxon>
        <taxon>Ascomycota</taxon>
        <taxon>Pezizomycotina</taxon>
        <taxon>Sordariomycetes</taxon>
        <taxon>Xylariomycetidae</taxon>
        <taxon>Xylariales</taxon>
        <taxon>Xylariaceae</taxon>
        <taxon>Xylaria</taxon>
    </lineage>
</organism>
<sequence length="290" mass="32692">MTPNEASNSILLPFPAPAIEFFFDALLEALCCQEPLPNTLSYLDALQQSLVDALQLLHSHNISFPLSTSDIQFSRHVSEDWRDIGSLKLFLPYNKKACWASDRLPPSWKADEVACVKSIFLVPKLLTRLADSPQPTLLDVASQHALAVYLRENPTFQHDKYCLSIHPLTAELAHQIAYNLVMRNMAEKSREVLESFFGGPMPLPEPGTSPDNIYRTFSSLRACAVDPEECLGCARLDRDLEAKLLVDSPAMVTRFWWLTAMDLYDAFLSSQGPSSRLERVCAFDLNHYRD</sequence>
<evidence type="ECO:0000313" key="2">
    <source>
        <dbReference type="Proteomes" id="UP000297716"/>
    </source>
</evidence>